<feature type="transmembrane region" description="Helical" evidence="1">
    <location>
        <begin position="12"/>
        <end position="29"/>
    </location>
</feature>
<keyword evidence="1" id="KW-0472">Membrane</keyword>
<evidence type="ECO:0000313" key="3">
    <source>
        <dbReference type="Proteomes" id="UP000017246"/>
    </source>
</evidence>
<dbReference type="Proteomes" id="UP000017246">
    <property type="component" value="Unassembled WGS sequence"/>
</dbReference>
<gene>
    <name evidence="2" type="ORF">EmuJ_000839700</name>
</gene>
<reference evidence="2" key="1">
    <citation type="journal article" date="2013" name="Nature">
        <title>The genomes of four tapeworm species reveal adaptations to parasitism.</title>
        <authorList>
            <person name="Tsai I.J."/>
            <person name="Zarowiecki M."/>
            <person name="Holroyd N."/>
            <person name="Garciarrubio A."/>
            <person name="Sanchez-Flores A."/>
            <person name="Brooks K.L."/>
            <person name="Tracey A."/>
            <person name="Bobes R.J."/>
            <person name="Fragoso G."/>
            <person name="Sciutto E."/>
            <person name="Aslett M."/>
            <person name="Beasley H."/>
            <person name="Bennett H.M."/>
            <person name="Cai J."/>
            <person name="Camicia F."/>
            <person name="Clark R."/>
            <person name="Cucher M."/>
            <person name="De Silva N."/>
            <person name="Day T.A."/>
            <person name="Deplazes P."/>
            <person name="Estrada K."/>
            <person name="Fernandez C."/>
            <person name="Holland P.W."/>
            <person name="Hou J."/>
            <person name="Hu S."/>
            <person name="Huckvale T."/>
            <person name="Hung S.S."/>
            <person name="Kamenetzky L."/>
            <person name="Keane J.A."/>
            <person name="Kiss F."/>
            <person name="Koziol U."/>
            <person name="Lambert O."/>
            <person name="Liu K."/>
            <person name="Luo X."/>
            <person name="Luo Y."/>
            <person name="Macchiaroli N."/>
            <person name="Nichol S."/>
            <person name="Paps J."/>
            <person name="Parkinson J."/>
            <person name="Pouchkina-Stantcheva N."/>
            <person name="Riddiford N."/>
            <person name="Rosenzvit M."/>
            <person name="Salinas G."/>
            <person name="Wasmuth J.D."/>
            <person name="Zamanian M."/>
            <person name="Zheng Y."/>
            <person name="Cai X."/>
            <person name="Soberon X."/>
            <person name="Olson P.D."/>
            <person name="Laclette J.P."/>
            <person name="Brehm K."/>
            <person name="Berriman M."/>
            <person name="Garciarrubio A."/>
            <person name="Bobes R.J."/>
            <person name="Fragoso G."/>
            <person name="Sanchez-Flores A."/>
            <person name="Estrada K."/>
            <person name="Cevallos M.A."/>
            <person name="Morett E."/>
            <person name="Gonzalez V."/>
            <person name="Portillo T."/>
            <person name="Ochoa-Leyva A."/>
            <person name="Jose M.V."/>
            <person name="Sciutto E."/>
            <person name="Landa A."/>
            <person name="Jimenez L."/>
            <person name="Valdes V."/>
            <person name="Carrero J.C."/>
            <person name="Larralde C."/>
            <person name="Morales-Montor J."/>
            <person name="Limon-Lason J."/>
            <person name="Soberon X."/>
            <person name="Laclette J.P."/>
        </authorList>
    </citation>
    <scope>NUCLEOTIDE SEQUENCE [LARGE SCALE GENOMIC DNA]</scope>
</reference>
<keyword evidence="1" id="KW-1133">Transmembrane helix</keyword>
<sequence>MLGRKYNTSKTFLSATFLMLVLPIFSYFLSRRIFKVFEYFRITPSTKYVIYSLIESVKAVLSPAVPCTPITHLIYWK</sequence>
<accession>A0A068Y8D3</accession>
<evidence type="ECO:0000313" key="2">
    <source>
        <dbReference type="EMBL" id="CDS40798.1"/>
    </source>
</evidence>
<reference evidence="2" key="2">
    <citation type="submission" date="2015-11" db="EMBL/GenBank/DDBJ databases">
        <authorList>
            <person name="Zhang Y."/>
            <person name="Guo Z."/>
        </authorList>
    </citation>
    <scope>NUCLEOTIDE SEQUENCE</scope>
</reference>
<organism evidence="2 3">
    <name type="scientific">Echinococcus multilocularis</name>
    <name type="common">Fox tapeworm</name>
    <dbReference type="NCBI Taxonomy" id="6211"/>
    <lineage>
        <taxon>Eukaryota</taxon>
        <taxon>Metazoa</taxon>
        <taxon>Spiralia</taxon>
        <taxon>Lophotrochozoa</taxon>
        <taxon>Platyhelminthes</taxon>
        <taxon>Cestoda</taxon>
        <taxon>Eucestoda</taxon>
        <taxon>Cyclophyllidea</taxon>
        <taxon>Taeniidae</taxon>
        <taxon>Echinococcus</taxon>
    </lineage>
</organism>
<dbReference type="AlphaFoldDB" id="A0A068Y8D3"/>
<protein>
    <submittedName>
        <fullName evidence="2">Expressed protein</fullName>
    </submittedName>
</protein>
<keyword evidence="1" id="KW-0812">Transmembrane</keyword>
<dbReference type="EMBL" id="LN902841">
    <property type="protein sequence ID" value="CDS40798.1"/>
    <property type="molecule type" value="Genomic_DNA"/>
</dbReference>
<name>A0A068Y8D3_ECHMU</name>
<proteinExistence type="predicted"/>
<keyword evidence="3" id="KW-1185">Reference proteome</keyword>
<evidence type="ECO:0000256" key="1">
    <source>
        <dbReference type="SAM" id="Phobius"/>
    </source>
</evidence>